<dbReference type="Proteomes" id="UP001218218">
    <property type="component" value="Unassembled WGS sequence"/>
</dbReference>
<gene>
    <name evidence="1" type="ORF">DFH08DRAFT_813277</name>
</gene>
<accession>A0AAD6ZSJ2</accession>
<dbReference type="EMBL" id="JARIHO010000030">
    <property type="protein sequence ID" value="KAJ7336981.1"/>
    <property type="molecule type" value="Genomic_DNA"/>
</dbReference>
<comment type="caution">
    <text evidence="1">The sequence shown here is derived from an EMBL/GenBank/DDBJ whole genome shotgun (WGS) entry which is preliminary data.</text>
</comment>
<keyword evidence="2" id="KW-1185">Reference proteome</keyword>
<protein>
    <recommendedName>
        <fullName evidence="3">MULE transposase domain-containing protein</fullName>
    </recommendedName>
</protein>
<reference evidence="1" key="1">
    <citation type="submission" date="2023-03" db="EMBL/GenBank/DDBJ databases">
        <title>Massive genome expansion in bonnet fungi (Mycena s.s.) driven by repeated elements and novel gene families across ecological guilds.</title>
        <authorList>
            <consortium name="Lawrence Berkeley National Laboratory"/>
            <person name="Harder C.B."/>
            <person name="Miyauchi S."/>
            <person name="Viragh M."/>
            <person name="Kuo A."/>
            <person name="Thoen E."/>
            <person name="Andreopoulos B."/>
            <person name="Lu D."/>
            <person name="Skrede I."/>
            <person name="Drula E."/>
            <person name="Henrissat B."/>
            <person name="Morin E."/>
            <person name="Kohler A."/>
            <person name="Barry K."/>
            <person name="LaButti K."/>
            <person name="Morin E."/>
            <person name="Salamov A."/>
            <person name="Lipzen A."/>
            <person name="Mereny Z."/>
            <person name="Hegedus B."/>
            <person name="Baldrian P."/>
            <person name="Stursova M."/>
            <person name="Weitz H."/>
            <person name="Taylor A."/>
            <person name="Grigoriev I.V."/>
            <person name="Nagy L.G."/>
            <person name="Martin F."/>
            <person name="Kauserud H."/>
        </authorList>
    </citation>
    <scope>NUCLEOTIDE SEQUENCE</scope>
    <source>
        <strain evidence="1">CBHHK002</strain>
    </source>
</reference>
<evidence type="ECO:0008006" key="3">
    <source>
        <dbReference type="Google" id="ProtNLM"/>
    </source>
</evidence>
<sequence length="506" mass="56511">MGAKTEFHYLATSLHATIVELSTEKIKRTGEVVLPRRPNRRLALALPPRSEEEARSAVLMAGLPPAPGQTTPTLTTARKPEEMPAKNTLTTICVGTMEMRMRVKDHKKLKCGHRTRFFCSQDEAQKKKSKALTNPDIRNRDNIAMKRYPCGSKLSISCRAQEDNDDKPDVIVQLKHAGKHISYEDVSMPLKALAIIRDNVEWLTPVAMVTRVQAAFPGVTATQIHRAWMEMSEPFWRFDNDQLPSTKKVLEENTDDVDIFEAQDVPEGVDMICWGMKKIAEPLKGKVVEIGVDATYNTNSKHLELYSIMGEQDGAGFPLSYLLLSTASSIDQNKRTKALTAWAKCVRDMYGIIVKFTHVDKDMAEIRMLKDVWNTKISLCWWHLRWAVYTRLSKAKLSTTPYDPGRAHAEFSFIDIAFVPVGQVDGTEYEGAPQTLMIANGLWITIPARQPLASTPLNAAPPPSTGAVLTRDPRVLQECPVSTAAVVHAKHIIAYNGNRGEGEHLT</sequence>
<evidence type="ECO:0000313" key="1">
    <source>
        <dbReference type="EMBL" id="KAJ7336981.1"/>
    </source>
</evidence>
<proteinExistence type="predicted"/>
<organism evidence="1 2">
    <name type="scientific">Mycena albidolilacea</name>
    <dbReference type="NCBI Taxonomy" id="1033008"/>
    <lineage>
        <taxon>Eukaryota</taxon>
        <taxon>Fungi</taxon>
        <taxon>Dikarya</taxon>
        <taxon>Basidiomycota</taxon>
        <taxon>Agaricomycotina</taxon>
        <taxon>Agaricomycetes</taxon>
        <taxon>Agaricomycetidae</taxon>
        <taxon>Agaricales</taxon>
        <taxon>Marasmiineae</taxon>
        <taxon>Mycenaceae</taxon>
        <taxon>Mycena</taxon>
    </lineage>
</organism>
<name>A0AAD6ZSJ2_9AGAR</name>
<dbReference type="AlphaFoldDB" id="A0AAD6ZSJ2"/>
<evidence type="ECO:0000313" key="2">
    <source>
        <dbReference type="Proteomes" id="UP001218218"/>
    </source>
</evidence>